<evidence type="ECO:0000259" key="8">
    <source>
        <dbReference type="Pfam" id="PF10502"/>
    </source>
</evidence>
<evidence type="ECO:0000313" key="10">
    <source>
        <dbReference type="Proteomes" id="UP000177371"/>
    </source>
</evidence>
<evidence type="ECO:0000259" key="7">
    <source>
        <dbReference type="Pfam" id="PF00188"/>
    </source>
</evidence>
<comment type="subcellular location">
    <subcellularLocation>
        <location evidence="6">Membrane</location>
        <topology evidence="6">Single-pass type II membrane protein</topology>
    </subcellularLocation>
</comment>
<dbReference type="GO" id="GO:0016020">
    <property type="term" value="C:membrane"/>
    <property type="evidence" value="ECO:0007669"/>
    <property type="project" value="UniProtKB-SubCell"/>
</dbReference>
<evidence type="ECO:0000256" key="4">
    <source>
        <dbReference type="ARBA" id="ARBA00022801"/>
    </source>
</evidence>
<name>A0A1F4V217_UNCKA</name>
<feature type="domain" description="Peptidase S26" evidence="8">
    <location>
        <begin position="63"/>
        <end position="197"/>
    </location>
</feature>
<keyword evidence="6" id="KW-0645">Protease</keyword>
<proteinExistence type="inferred from homology"/>
<dbReference type="GO" id="GO:0006465">
    <property type="term" value="P:signal peptide processing"/>
    <property type="evidence" value="ECO:0007669"/>
    <property type="project" value="InterPro"/>
</dbReference>
<dbReference type="NCBIfam" id="TIGR02227">
    <property type="entry name" value="sigpep_I_bact"/>
    <property type="match status" value="1"/>
</dbReference>
<feature type="active site" evidence="5">
    <location>
        <position position="118"/>
    </location>
</feature>
<protein>
    <recommendedName>
        <fullName evidence="3 6">Signal peptidase I</fullName>
        <ecNumber evidence="3 6">3.4.21.89</ecNumber>
    </recommendedName>
</protein>
<evidence type="ECO:0000256" key="2">
    <source>
        <dbReference type="ARBA" id="ARBA00009370"/>
    </source>
</evidence>
<comment type="similarity">
    <text evidence="2 6">Belongs to the peptidase S26 family.</text>
</comment>
<dbReference type="CDD" id="cd06530">
    <property type="entry name" value="S26_SPase_I"/>
    <property type="match status" value="1"/>
</dbReference>
<dbReference type="PANTHER" id="PTHR43390:SF1">
    <property type="entry name" value="CHLOROPLAST PROCESSING PEPTIDASE"/>
    <property type="match status" value="1"/>
</dbReference>
<sequence length="459" mass="52674">MGKFFLKTFIFIVIPVIVINYLVSGYLKINLPLKSKIPVAGTGSMYPTFPKGMGNDTKDLGDQVAAYAYMTAYPSGIKFGFDEFFSYKIQRGDIVSFGNDKVKEITKEIYGKESGYIKRVIGLPGEEFLIKNGLVYINGNPMVEQYTNLAHSTFGGEFITECKKIEIPENSYIVLGDNRKGSSDSRHEIGFVKASDIDHIIPFNEQKGSLDENWRDTTLDLSELSKIKLDGKKFLELLNSEREKNGLSKLKYDTRLETSAGKRAFNILKYNDFSIEALKSGYTMKIAMSESGYENVLWGEIPIQGYYQAEELIENLFEFPESQKFILNGDFDDFGVATFEGEIEGCPTQVIVLHFGGYVPPDYGKDVIDSWRRLLEGLQEIRPEWRELKDYEDFYRENKSSVDRVIEIIDYRIERVRIIVNKMENHQWLDDSDRRFIDEDSRLNDEQNALSEKLNDAIN</sequence>
<evidence type="ECO:0000256" key="6">
    <source>
        <dbReference type="RuleBase" id="RU362042"/>
    </source>
</evidence>
<dbReference type="PROSITE" id="PS00761">
    <property type="entry name" value="SPASE_I_3"/>
    <property type="match status" value="1"/>
</dbReference>
<dbReference type="CDD" id="cd05379">
    <property type="entry name" value="CAP_bacterial"/>
    <property type="match status" value="1"/>
</dbReference>
<dbReference type="GO" id="GO:0009003">
    <property type="term" value="F:signal peptidase activity"/>
    <property type="evidence" value="ECO:0007669"/>
    <property type="project" value="UniProtKB-EC"/>
</dbReference>
<dbReference type="GO" id="GO:0004252">
    <property type="term" value="F:serine-type endopeptidase activity"/>
    <property type="evidence" value="ECO:0007669"/>
    <property type="project" value="InterPro"/>
</dbReference>
<keyword evidence="6" id="KW-0812">Transmembrane</keyword>
<dbReference type="Pfam" id="PF00188">
    <property type="entry name" value="CAP"/>
    <property type="match status" value="1"/>
</dbReference>
<evidence type="ECO:0000256" key="3">
    <source>
        <dbReference type="ARBA" id="ARBA00013208"/>
    </source>
</evidence>
<dbReference type="Pfam" id="PF10502">
    <property type="entry name" value="Peptidase_S26"/>
    <property type="match status" value="1"/>
</dbReference>
<dbReference type="Gene3D" id="2.10.109.10">
    <property type="entry name" value="Umud Fragment, subunit A"/>
    <property type="match status" value="1"/>
</dbReference>
<dbReference type="InterPro" id="IPR019758">
    <property type="entry name" value="Pept_S26A_signal_pept_1_CS"/>
</dbReference>
<feature type="transmembrane region" description="Helical" evidence="6">
    <location>
        <begin position="6"/>
        <end position="27"/>
    </location>
</feature>
<dbReference type="InterPro" id="IPR036286">
    <property type="entry name" value="LexA/Signal_pep-like_sf"/>
</dbReference>
<dbReference type="InterPro" id="IPR014044">
    <property type="entry name" value="CAP_dom"/>
</dbReference>
<organism evidence="9 10">
    <name type="scientific">candidate division WWE3 bacterium RBG_16_37_10</name>
    <dbReference type="NCBI Taxonomy" id="1802610"/>
    <lineage>
        <taxon>Bacteria</taxon>
        <taxon>Katanobacteria</taxon>
    </lineage>
</organism>
<comment type="caution">
    <text evidence="9">The sequence shown here is derived from an EMBL/GenBank/DDBJ whole genome shotgun (WGS) entry which is preliminary data.</text>
</comment>
<dbReference type="SUPFAM" id="SSF55797">
    <property type="entry name" value="PR-1-like"/>
    <property type="match status" value="1"/>
</dbReference>
<dbReference type="STRING" id="1802610.A2W32_00550"/>
<dbReference type="InterPro" id="IPR035940">
    <property type="entry name" value="CAP_sf"/>
</dbReference>
<gene>
    <name evidence="9" type="ORF">A2W32_00550</name>
</gene>
<evidence type="ECO:0000256" key="5">
    <source>
        <dbReference type="PIRSR" id="PIRSR600223-1"/>
    </source>
</evidence>
<dbReference type="Proteomes" id="UP000177371">
    <property type="component" value="Unassembled WGS sequence"/>
</dbReference>
<dbReference type="SUPFAM" id="SSF51306">
    <property type="entry name" value="LexA/Signal peptidase"/>
    <property type="match status" value="1"/>
</dbReference>
<keyword evidence="6" id="KW-1133">Transmembrane helix</keyword>
<dbReference type="InterPro" id="IPR000223">
    <property type="entry name" value="Pept_S26A_signal_pept_1"/>
</dbReference>
<dbReference type="Gene3D" id="3.40.33.10">
    <property type="entry name" value="CAP"/>
    <property type="match status" value="1"/>
</dbReference>
<comment type="catalytic activity">
    <reaction evidence="1 6">
        <text>Cleavage of hydrophobic, N-terminal signal or leader sequences from secreted and periplasmic proteins.</text>
        <dbReference type="EC" id="3.4.21.89"/>
    </reaction>
</comment>
<accession>A0A1F4V217</accession>
<dbReference type="EC" id="3.4.21.89" evidence="3 6"/>
<dbReference type="AlphaFoldDB" id="A0A1F4V217"/>
<dbReference type="PRINTS" id="PR00727">
    <property type="entry name" value="LEADERPTASE"/>
</dbReference>
<feature type="domain" description="SCP" evidence="7">
    <location>
        <begin position="235"/>
        <end position="338"/>
    </location>
</feature>
<dbReference type="PANTHER" id="PTHR43390">
    <property type="entry name" value="SIGNAL PEPTIDASE I"/>
    <property type="match status" value="1"/>
</dbReference>
<evidence type="ECO:0000256" key="1">
    <source>
        <dbReference type="ARBA" id="ARBA00000677"/>
    </source>
</evidence>
<dbReference type="EMBL" id="MEUT01000029">
    <property type="protein sequence ID" value="OGC51120.1"/>
    <property type="molecule type" value="Genomic_DNA"/>
</dbReference>
<reference evidence="9 10" key="1">
    <citation type="journal article" date="2016" name="Nat. Commun.">
        <title>Thousands of microbial genomes shed light on interconnected biogeochemical processes in an aquifer system.</title>
        <authorList>
            <person name="Anantharaman K."/>
            <person name="Brown C.T."/>
            <person name="Hug L.A."/>
            <person name="Sharon I."/>
            <person name="Castelle C.J."/>
            <person name="Probst A.J."/>
            <person name="Thomas B.C."/>
            <person name="Singh A."/>
            <person name="Wilkins M.J."/>
            <person name="Karaoz U."/>
            <person name="Brodie E.L."/>
            <person name="Williams K.H."/>
            <person name="Hubbard S.S."/>
            <person name="Banfield J.F."/>
        </authorList>
    </citation>
    <scope>NUCLEOTIDE SEQUENCE [LARGE SCALE GENOMIC DNA]</scope>
</reference>
<evidence type="ECO:0000313" key="9">
    <source>
        <dbReference type="EMBL" id="OGC51120.1"/>
    </source>
</evidence>
<keyword evidence="4 6" id="KW-0378">Hydrolase</keyword>
<feature type="active site" evidence="5">
    <location>
        <position position="44"/>
    </location>
</feature>
<keyword evidence="6" id="KW-0472">Membrane</keyword>
<dbReference type="InterPro" id="IPR019533">
    <property type="entry name" value="Peptidase_S26"/>
</dbReference>